<dbReference type="HOGENOM" id="CLU_816472_0_0_1"/>
<comment type="caution">
    <text evidence="2">The sequence shown here is derived from an EMBL/GenBank/DDBJ whole genome shotgun (WGS) entry which is preliminary data.</text>
</comment>
<evidence type="ECO:0000313" key="2">
    <source>
        <dbReference type="EMBL" id="EKJ73136.1"/>
    </source>
</evidence>
<dbReference type="Proteomes" id="UP000007978">
    <property type="component" value="Chromosome 2"/>
</dbReference>
<dbReference type="AlphaFoldDB" id="K3ULY3"/>
<dbReference type="OrthoDB" id="5102541at2759"/>
<dbReference type="eggNOG" id="ENOG502T4J7">
    <property type="taxonomic scope" value="Eukaryota"/>
</dbReference>
<dbReference type="RefSeq" id="XP_009258142.1">
    <property type="nucleotide sequence ID" value="XM_009259867.1"/>
</dbReference>
<evidence type="ECO:0000313" key="3">
    <source>
        <dbReference type="Proteomes" id="UP000007978"/>
    </source>
</evidence>
<accession>K3ULY3</accession>
<dbReference type="GeneID" id="20365367"/>
<organism evidence="2 3">
    <name type="scientific">Fusarium pseudograminearum (strain CS3096)</name>
    <name type="common">Wheat and barley crown-rot fungus</name>
    <dbReference type="NCBI Taxonomy" id="1028729"/>
    <lineage>
        <taxon>Eukaryota</taxon>
        <taxon>Fungi</taxon>
        <taxon>Dikarya</taxon>
        <taxon>Ascomycota</taxon>
        <taxon>Pezizomycotina</taxon>
        <taxon>Sordariomycetes</taxon>
        <taxon>Hypocreomycetidae</taxon>
        <taxon>Hypocreales</taxon>
        <taxon>Nectriaceae</taxon>
        <taxon>Fusarium</taxon>
    </lineage>
</organism>
<protein>
    <submittedName>
        <fullName evidence="2">Uncharacterized protein</fullName>
    </submittedName>
</protein>
<feature type="region of interest" description="Disordered" evidence="1">
    <location>
        <begin position="247"/>
        <end position="272"/>
    </location>
</feature>
<keyword evidence="3" id="KW-1185">Reference proteome</keyword>
<dbReference type="KEGG" id="fpu:FPSE_06749"/>
<name>K3ULY3_FUSPC</name>
<evidence type="ECO:0000256" key="1">
    <source>
        <dbReference type="SAM" id="MobiDB-lite"/>
    </source>
</evidence>
<proteinExistence type="predicted"/>
<gene>
    <name evidence="2" type="ORF">FPSE_06749</name>
</gene>
<reference evidence="2 3" key="1">
    <citation type="journal article" date="2012" name="PLoS Pathog.">
        <title>Comparative pathogenomics reveals horizontally acquired novel virulence genes in fungi infecting cereal hosts.</title>
        <authorList>
            <person name="Gardiner D.M."/>
            <person name="McDonald M.C."/>
            <person name="Covarelli L."/>
            <person name="Solomon P.S."/>
            <person name="Rusu A.G."/>
            <person name="Marshall M."/>
            <person name="Kazan K."/>
            <person name="Chakraborty S."/>
            <person name="McDonald B.A."/>
            <person name="Manners J.M."/>
        </authorList>
    </citation>
    <scope>NUCLEOTIDE SEQUENCE [LARGE SCALE GENOMIC DNA]</scope>
    <source>
        <strain evidence="2 3">CS3096</strain>
    </source>
</reference>
<sequence>MDSFSRLPPEIRRNIIVHVESYSAIMKLIRASPTMLWQYTIDRDGIAREILKPILALDDTGTILQDALIIAHSRNYDTDVVTDEELLLSRDRPDPLAQKDRNMTMRLYRVISFAICWIEDYLGKATDPFPSRAYMALPEMATGWTGTRFQDEIVDITPVFFSQLRLSERYRLLRAFLSLEIIFRCYVLFPQRRGLLEWTTGASQIQDPSDTEWDDIMCSTEYFRVLYKTLFNEAAWGKRRRSVRKANAQTAPGSTLPNRLSLDSPTTNTDSLEQGTSLRFPHSICVDTQLRHSDFFPLYIRHETPSFGFSDLSSMLISGAPNFQDTDFIICMGMYFSIIY</sequence>
<dbReference type="EMBL" id="AFNW01000184">
    <property type="protein sequence ID" value="EKJ73136.1"/>
    <property type="molecule type" value="Genomic_DNA"/>
</dbReference>